<dbReference type="GO" id="GO:0005524">
    <property type="term" value="F:ATP binding"/>
    <property type="evidence" value="ECO:0007669"/>
    <property type="project" value="UniProtKB-KW"/>
</dbReference>
<dbReference type="Pfam" id="PF17854">
    <property type="entry name" value="FtsK_alpha"/>
    <property type="match status" value="1"/>
</dbReference>
<evidence type="ECO:0000256" key="8">
    <source>
        <dbReference type="ARBA" id="ARBA00022840"/>
    </source>
</evidence>
<keyword evidence="7" id="KW-0159">Chromosome partition</keyword>
<dbReference type="PROSITE" id="PS50901">
    <property type="entry name" value="FTSK"/>
    <property type="match status" value="1"/>
</dbReference>
<comment type="subcellular location">
    <subcellularLocation>
        <location evidence="1">Cell membrane</location>
        <topology evidence="1">Multi-pass membrane protein</topology>
    </subcellularLocation>
</comment>
<protein>
    <recommendedName>
        <fullName evidence="15">FtsK domain-containing protein</fullName>
    </recommendedName>
</protein>
<keyword evidence="12" id="KW-0131">Cell cycle</keyword>
<dbReference type="GO" id="GO:0003677">
    <property type="term" value="F:DNA binding"/>
    <property type="evidence" value="ECO:0007669"/>
    <property type="project" value="UniProtKB-KW"/>
</dbReference>
<feature type="transmembrane region" description="Helical" evidence="14">
    <location>
        <begin position="153"/>
        <end position="174"/>
    </location>
</feature>
<dbReference type="InterPro" id="IPR050206">
    <property type="entry name" value="FtsK/SpoIIIE/SftA"/>
</dbReference>
<keyword evidence="4" id="KW-0132">Cell division</keyword>
<comment type="caution">
    <text evidence="16">The sequence shown here is derived from an EMBL/GenBank/DDBJ whole genome shotgun (WGS) entry which is preliminary data.</text>
</comment>
<keyword evidence="3" id="KW-1003">Cell membrane</keyword>
<evidence type="ECO:0000256" key="4">
    <source>
        <dbReference type="ARBA" id="ARBA00022618"/>
    </source>
</evidence>
<evidence type="ECO:0000256" key="11">
    <source>
        <dbReference type="ARBA" id="ARBA00023136"/>
    </source>
</evidence>
<feature type="region of interest" description="Disordered" evidence="13">
    <location>
        <begin position="303"/>
        <end position="325"/>
    </location>
</feature>
<keyword evidence="5 14" id="KW-0812">Transmembrane</keyword>
<dbReference type="PANTHER" id="PTHR22683:SF41">
    <property type="entry name" value="DNA TRANSLOCASE FTSK"/>
    <property type="match status" value="1"/>
</dbReference>
<dbReference type="GO" id="GO:0005886">
    <property type="term" value="C:plasma membrane"/>
    <property type="evidence" value="ECO:0007669"/>
    <property type="project" value="UniProtKB-SubCell"/>
</dbReference>
<dbReference type="InterPro" id="IPR002543">
    <property type="entry name" value="FtsK_dom"/>
</dbReference>
<proteinExistence type="inferred from homology"/>
<keyword evidence="6" id="KW-0547">Nucleotide-binding</keyword>
<dbReference type="Pfam" id="PF01580">
    <property type="entry name" value="FtsK_SpoIIIE"/>
    <property type="match status" value="1"/>
</dbReference>
<organism evidence="16">
    <name type="scientific">bioreactor metagenome</name>
    <dbReference type="NCBI Taxonomy" id="1076179"/>
    <lineage>
        <taxon>unclassified sequences</taxon>
        <taxon>metagenomes</taxon>
        <taxon>ecological metagenomes</taxon>
    </lineage>
</organism>
<gene>
    <name evidence="16" type="ORF">SDC9_40386</name>
</gene>
<evidence type="ECO:0000256" key="5">
    <source>
        <dbReference type="ARBA" id="ARBA00022692"/>
    </source>
</evidence>
<evidence type="ECO:0000256" key="6">
    <source>
        <dbReference type="ARBA" id="ARBA00022741"/>
    </source>
</evidence>
<dbReference type="Gene3D" id="1.10.10.10">
    <property type="entry name" value="Winged helix-like DNA-binding domain superfamily/Winged helix DNA-binding domain"/>
    <property type="match status" value="1"/>
</dbReference>
<evidence type="ECO:0000256" key="2">
    <source>
        <dbReference type="ARBA" id="ARBA00006474"/>
    </source>
</evidence>
<evidence type="ECO:0000256" key="13">
    <source>
        <dbReference type="SAM" id="MobiDB-lite"/>
    </source>
</evidence>
<feature type="region of interest" description="Disordered" evidence="13">
    <location>
        <begin position="1"/>
        <end position="40"/>
    </location>
</feature>
<dbReference type="InterPro" id="IPR027417">
    <property type="entry name" value="P-loop_NTPase"/>
</dbReference>
<dbReference type="InterPro" id="IPR036388">
    <property type="entry name" value="WH-like_DNA-bd_sf"/>
</dbReference>
<evidence type="ECO:0000313" key="16">
    <source>
        <dbReference type="EMBL" id="MPL94236.1"/>
    </source>
</evidence>
<dbReference type="Gene3D" id="3.40.50.300">
    <property type="entry name" value="P-loop containing nucleotide triphosphate hydrolases"/>
    <property type="match status" value="1"/>
</dbReference>
<dbReference type="InterPro" id="IPR025199">
    <property type="entry name" value="FtsK_4TM"/>
</dbReference>
<keyword evidence="10" id="KW-0238">DNA-binding</keyword>
<keyword evidence="8" id="KW-0067">ATP-binding</keyword>
<dbReference type="PANTHER" id="PTHR22683">
    <property type="entry name" value="SPORULATION PROTEIN RELATED"/>
    <property type="match status" value="1"/>
</dbReference>
<name>A0A644VSC7_9ZZZZ</name>
<evidence type="ECO:0000259" key="15">
    <source>
        <dbReference type="PROSITE" id="PS50901"/>
    </source>
</evidence>
<evidence type="ECO:0000256" key="9">
    <source>
        <dbReference type="ARBA" id="ARBA00022989"/>
    </source>
</evidence>
<dbReference type="SUPFAM" id="SSF52540">
    <property type="entry name" value="P-loop containing nucleoside triphosphate hydrolases"/>
    <property type="match status" value="1"/>
</dbReference>
<dbReference type="InterPro" id="IPR018541">
    <property type="entry name" value="Ftsk_gamma"/>
</dbReference>
<dbReference type="GO" id="GO:0051301">
    <property type="term" value="P:cell division"/>
    <property type="evidence" value="ECO:0007669"/>
    <property type="project" value="UniProtKB-KW"/>
</dbReference>
<evidence type="ECO:0000256" key="10">
    <source>
        <dbReference type="ARBA" id="ARBA00023125"/>
    </source>
</evidence>
<evidence type="ECO:0000256" key="7">
    <source>
        <dbReference type="ARBA" id="ARBA00022829"/>
    </source>
</evidence>
<evidence type="ECO:0000256" key="14">
    <source>
        <dbReference type="SAM" id="Phobius"/>
    </source>
</evidence>
<keyword evidence="11 14" id="KW-0472">Membrane</keyword>
<evidence type="ECO:0000256" key="1">
    <source>
        <dbReference type="ARBA" id="ARBA00004651"/>
    </source>
</evidence>
<comment type="similarity">
    <text evidence="2">Belongs to the FtsK/SpoIIIE/SftA family.</text>
</comment>
<dbReference type="InterPro" id="IPR041027">
    <property type="entry name" value="FtsK_alpha"/>
</dbReference>
<feature type="domain" description="FtsK" evidence="15">
    <location>
        <begin position="480"/>
        <end position="685"/>
    </location>
</feature>
<feature type="transmembrane region" description="Helical" evidence="14">
    <location>
        <begin position="123"/>
        <end position="141"/>
    </location>
</feature>
<sequence>MPPRKPVRATIQPKEETKTIPLNVSPKRSKKGKSANKADGPGTWSQIGSFLSSDRLRFIIGLSLFFILIYFSIGMISYFFTGAEDQSKMELTFSELHGARKEIQNITSFGGALFAHQIIHKSFGIGAFAILLFAGILSFRLMNKRFCSLWKAFFHSAFWLVWLSVTLGFIDIYFKPQIFFLLGGEHGVYVSEWLISYIGELGLLMAIIGTLLIYSIITTAKTITFLQNLFSGKKNDAIEEETVDLNDEEDDEPSVAVGTEIVPEDWIQNKINEEDAVHVDDNEEETPVRTAADDVAFEIEKPQNEEENKPVDTGEIHNNEENDDPFYNLEKLGKYDPTLDLSRYKFPTLDLLKVYGTDNETQIDMKEQNANKERITTTLQNYGIEIKTIKATVGPTITLYEIVPKDGVRISKIRNLEYDIMLSLAATGIRIIAPIPGKGTIGIEVPNADPQVVSMHSVIASKKFQESKFELPIAFGRTITNEIFMVDLTKMPHLLVAGATGQGKSVGLNAIITSLLYKKHPSVLKFVLIDPKKVEFNIYGDIEKHYLAKLPDGEDAIITDTTKVVETLSSLCREMDDRYDLLKKAHVRNIKEYNEKFINRQLNPEKGHKFLPYIVVIVDEFGDLIMTAGKEVELPIARIAQLARAIGIHMIIATQRPSVNIITGVIKANFPARVAFRVSSMIDSRTIIDGPGANQLVGRGDMLFTSGNELIRVQCAFVDTPEVENIVHHIGGQQSYPSAFYLPEYVGAEGEGLDMSSVDLSKRDPLFEEAARLIVSSQQGSTSNIQRKFSIGYNRAGRIVDQLEVAGIIGPNEGSKARQVLVMDEYHLEQILKQLH</sequence>
<dbReference type="InterPro" id="IPR036390">
    <property type="entry name" value="WH_DNA-bd_sf"/>
</dbReference>
<keyword evidence="9 14" id="KW-1133">Transmembrane helix</keyword>
<dbReference type="AlphaFoldDB" id="A0A644VSC7"/>
<evidence type="ECO:0000256" key="3">
    <source>
        <dbReference type="ARBA" id="ARBA00022475"/>
    </source>
</evidence>
<feature type="transmembrane region" description="Helical" evidence="14">
    <location>
        <begin position="58"/>
        <end position="80"/>
    </location>
</feature>
<feature type="compositionally biased region" description="Basic and acidic residues" evidence="13">
    <location>
        <begin position="303"/>
        <end position="320"/>
    </location>
</feature>
<dbReference type="GO" id="GO:0007059">
    <property type="term" value="P:chromosome segregation"/>
    <property type="evidence" value="ECO:0007669"/>
    <property type="project" value="UniProtKB-KW"/>
</dbReference>
<feature type="transmembrane region" description="Helical" evidence="14">
    <location>
        <begin position="194"/>
        <end position="217"/>
    </location>
</feature>
<accession>A0A644VSC7</accession>
<dbReference type="Pfam" id="PF13491">
    <property type="entry name" value="FtsK_4TM"/>
    <property type="match status" value="1"/>
</dbReference>
<reference evidence="16" key="1">
    <citation type="submission" date="2019-08" db="EMBL/GenBank/DDBJ databases">
        <authorList>
            <person name="Kucharzyk K."/>
            <person name="Murdoch R.W."/>
            <person name="Higgins S."/>
            <person name="Loffler F."/>
        </authorList>
    </citation>
    <scope>NUCLEOTIDE SEQUENCE</scope>
</reference>
<evidence type="ECO:0000256" key="12">
    <source>
        <dbReference type="ARBA" id="ARBA00023306"/>
    </source>
</evidence>
<dbReference type="SMART" id="SM00843">
    <property type="entry name" value="Ftsk_gamma"/>
    <property type="match status" value="1"/>
</dbReference>
<dbReference type="Pfam" id="PF09397">
    <property type="entry name" value="FtsK_gamma"/>
    <property type="match status" value="1"/>
</dbReference>
<dbReference type="EMBL" id="VSSQ01000420">
    <property type="protein sequence ID" value="MPL94236.1"/>
    <property type="molecule type" value="Genomic_DNA"/>
</dbReference>
<dbReference type="SUPFAM" id="SSF46785">
    <property type="entry name" value="Winged helix' DNA-binding domain"/>
    <property type="match status" value="1"/>
</dbReference>
<dbReference type="Gene3D" id="3.30.980.40">
    <property type="match status" value="1"/>
</dbReference>